<evidence type="ECO:0008006" key="2">
    <source>
        <dbReference type="Google" id="ProtNLM"/>
    </source>
</evidence>
<accession>A0A160VLW1</accession>
<dbReference type="Pfam" id="PF03687">
    <property type="entry name" value="UPF0164"/>
    <property type="match status" value="1"/>
</dbReference>
<dbReference type="EMBL" id="FAXC01000449">
    <property type="protein sequence ID" value="CUV10604.1"/>
    <property type="molecule type" value="Genomic_DNA"/>
</dbReference>
<dbReference type="SUPFAM" id="SSF56935">
    <property type="entry name" value="Porins"/>
    <property type="match status" value="1"/>
</dbReference>
<reference evidence="1" key="1">
    <citation type="submission" date="2015-10" db="EMBL/GenBank/DDBJ databases">
        <authorList>
            <person name="Gilbert D.G."/>
        </authorList>
    </citation>
    <scope>NUCLEOTIDE SEQUENCE</scope>
</reference>
<dbReference type="InterPro" id="IPR005362">
    <property type="entry name" value="UPF0164"/>
</dbReference>
<dbReference type="NCBIfam" id="NF033709">
    <property type="entry name" value="PorV_fam"/>
    <property type="match status" value="1"/>
</dbReference>
<evidence type="ECO:0000313" key="1">
    <source>
        <dbReference type="EMBL" id="CUV10604.1"/>
    </source>
</evidence>
<name>A0A160VLW1_9ZZZZ</name>
<sequence length="340" mass="37298">MIRCKKIIIITACSASLYCQITGSVSNVGTTAASFLDIGIGARSLSMGGAFVAVADDPTALYWNPAGMVNIGRPTAHFFHSPWLADIRFNHSALVVPFDRSSTFGFFITSVTMDEMQVRTVKIPEGTGEYFSVSNVALAGSFARRLTDRFSFGFNVKYIQEKIWHMNAGGLAVDLGSLFVTKNSGLRIGMSISNFGGKISMEGYDTEVDYDVDETMYGNNDKIDAYLNAMDWPLPLVFRAGVSKDVIQSEIHKLTLAGDAVHPNNNVEYLNLGFEYIFRGILAIRGGQAFLGMEDSKQGLTFGAGLNYQIPRGPRITIDYSYRSFGVFENIAGYSLNLIF</sequence>
<protein>
    <recommendedName>
        <fullName evidence="2">PorV/PorQ family protein</fullName>
    </recommendedName>
</protein>
<dbReference type="Gene3D" id="2.40.160.60">
    <property type="entry name" value="Outer membrane protein transport protein (OMPP1/FadL/TodX)"/>
    <property type="match status" value="1"/>
</dbReference>
<proteinExistence type="predicted"/>
<gene>
    <name evidence="1" type="ORF">MGWOODY_Mmi2426</name>
</gene>
<dbReference type="AlphaFoldDB" id="A0A160VLW1"/>
<organism evidence="1">
    <name type="scientific">hydrothermal vent metagenome</name>
    <dbReference type="NCBI Taxonomy" id="652676"/>
    <lineage>
        <taxon>unclassified sequences</taxon>
        <taxon>metagenomes</taxon>
        <taxon>ecological metagenomes</taxon>
    </lineage>
</organism>